<feature type="transmembrane region" description="Helical" evidence="7">
    <location>
        <begin position="126"/>
        <end position="145"/>
    </location>
</feature>
<dbReference type="Pfam" id="PF04622">
    <property type="entry name" value="ERG2_Sigma1R"/>
    <property type="match status" value="1"/>
</dbReference>
<reference evidence="8 9" key="1">
    <citation type="journal article" date="2006" name="Science">
        <title>The genome of black cottonwood, Populus trichocarpa (Torr. &amp; Gray).</title>
        <authorList>
            <person name="Tuskan G.A."/>
            <person name="Difazio S."/>
            <person name="Jansson S."/>
            <person name="Bohlmann J."/>
            <person name="Grigoriev I."/>
            <person name="Hellsten U."/>
            <person name="Putnam N."/>
            <person name="Ralph S."/>
            <person name="Rombauts S."/>
            <person name="Salamov A."/>
            <person name="Schein J."/>
            <person name="Sterck L."/>
            <person name="Aerts A."/>
            <person name="Bhalerao R.R."/>
            <person name="Bhalerao R.P."/>
            <person name="Blaudez D."/>
            <person name="Boerjan W."/>
            <person name="Brun A."/>
            <person name="Brunner A."/>
            <person name="Busov V."/>
            <person name="Campbell M."/>
            <person name="Carlson J."/>
            <person name="Chalot M."/>
            <person name="Chapman J."/>
            <person name="Chen G.L."/>
            <person name="Cooper D."/>
            <person name="Coutinho P.M."/>
            <person name="Couturier J."/>
            <person name="Covert S."/>
            <person name="Cronk Q."/>
            <person name="Cunningham R."/>
            <person name="Davis J."/>
            <person name="Degroeve S."/>
            <person name="Dejardin A."/>
            <person name="Depamphilis C."/>
            <person name="Detter J."/>
            <person name="Dirks B."/>
            <person name="Dubchak I."/>
            <person name="Duplessis S."/>
            <person name="Ehlting J."/>
            <person name="Ellis B."/>
            <person name="Gendler K."/>
            <person name="Goodstein D."/>
            <person name="Gribskov M."/>
            <person name="Grimwood J."/>
            <person name="Groover A."/>
            <person name="Gunter L."/>
            <person name="Hamberger B."/>
            <person name="Heinze B."/>
            <person name="Helariutta Y."/>
            <person name="Henrissat B."/>
            <person name="Holligan D."/>
            <person name="Holt R."/>
            <person name="Huang W."/>
            <person name="Islam-Faridi N."/>
            <person name="Jones S."/>
            <person name="Jones-Rhoades M."/>
            <person name="Jorgensen R."/>
            <person name="Joshi C."/>
            <person name="Kangasjarvi J."/>
            <person name="Karlsson J."/>
            <person name="Kelleher C."/>
            <person name="Kirkpatrick R."/>
            <person name="Kirst M."/>
            <person name="Kohler A."/>
            <person name="Kalluri U."/>
            <person name="Larimer F."/>
            <person name="Leebens-Mack J."/>
            <person name="Leple J.C."/>
            <person name="Locascio P."/>
            <person name="Lou Y."/>
            <person name="Lucas S."/>
            <person name="Martin F."/>
            <person name="Montanini B."/>
            <person name="Napoli C."/>
            <person name="Nelson D.R."/>
            <person name="Nelson C."/>
            <person name="Nieminen K."/>
            <person name="Nilsson O."/>
            <person name="Pereda V."/>
            <person name="Peter G."/>
            <person name="Philippe R."/>
            <person name="Pilate G."/>
            <person name="Poliakov A."/>
            <person name="Razumovskaya J."/>
            <person name="Richardson P."/>
            <person name="Rinaldi C."/>
            <person name="Ritland K."/>
            <person name="Rouze P."/>
            <person name="Ryaboy D."/>
            <person name="Schmutz J."/>
            <person name="Schrader J."/>
            <person name="Segerman B."/>
            <person name="Shin H."/>
            <person name="Siddiqui A."/>
            <person name="Sterky F."/>
            <person name="Terry A."/>
            <person name="Tsai C.J."/>
            <person name="Uberbacher E."/>
            <person name="Unneberg P."/>
            <person name="Vahala J."/>
            <person name="Wall K."/>
            <person name="Wessler S."/>
            <person name="Yang G."/>
            <person name="Yin T."/>
            <person name="Douglas C."/>
            <person name="Marra M."/>
            <person name="Sandberg G."/>
            <person name="Van de Peer Y."/>
            <person name="Rokhsar D."/>
        </authorList>
    </citation>
    <scope>NUCLEOTIDE SEQUENCE [LARGE SCALE GENOMIC DNA]</scope>
    <source>
        <strain evidence="9">cv. Nisqually</strain>
        <strain evidence="8">Nisqually-1</strain>
    </source>
</reference>
<comment type="similarity">
    <text evidence="2">Belongs to the ERG2 family.</text>
</comment>
<evidence type="ECO:0000256" key="2">
    <source>
        <dbReference type="ARBA" id="ARBA00007141"/>
    </source>
</evidence>
<dbReference type="Proteomes" id="UP000006729">
    <property type="component" value="Chromosome 8"/>
</dbReference>
<dbReference type="InterPro" id="IPR006716">
    <property type="entry name" value="ERG2_sigma1_rcpt-like"/>
</dbReference>
<evidence type="ECO:0000256" key="7">
    <source>
        <dbReference type="SAM" id="Phobius"/>
    </source>
</evidence>
<evidence type="ECO:0000256" key="3">
    <source>
        <dbReference type="ARBA" id="ARBA00022692"/>
    </source>
</evidence>
<evidence type="ECO:0000313" key="8">
    <source>
        <dbReference type="EMBL" id="PNT24848.2"/>
    </source>
</evidence>
<dbReference type="PANTHER" id="PTHR10868:SF1">
    <property type="entry name" value="SIGMA NON-OPIOID INTRACELLULAR RECEPTOR 1"/>
    <property type="match status" value="1"/>
</dbReference>
<protein>
    <recommendedName>
        <fullName evidence="10">ERG2/sigma1 receptor-like protein</fullName>
    </recommendedName>
</protein>
<evidence type="ECO:0000256" key="5">
    <source>
        <dbReference type="ARBA" id="ARBA00022989"/>
    </source>
</evidence>
<reference evidence="8" key="2">
    <citation type="submission" date="2017-07" db="EMBL/GenBank/DDBJ databases">
        <title>WGS assembly of Populus trichocarpa.</title>
        <authorList>
            <person name="Tuskan G."/>
            <person name="Difazio S."/>
            <person name="Jansson S."/>
            <person name="Bohlmann J."/>
            <person name="Grigoriev I."/>
            <person name="Hellsten U."/>
            <person name="Putnam N."/>
            <person name="Ralph S."/>
            <person name="Rombauts S."/>
            <person name="Salamov A."/>
            <person name="Schein J."/>
            <person name="Sterck L."/>
            <person name="Aerts A."/>
            <person name="Bhalerao R."/>
            <person name="Bhalerao R."/>
            <person name="Blaudez D."/>
            <person name="Boerjan W."/>
            <person name="Brun A."/>
            <person name="Brunner A."/>
            <person name="Busov V."/>
            <person name="Campbell M."/>
            <person name="Carlson J."/>
            <person name="Chalot M."/>
            <person name="Chapman J."/>
            <person name="Chen G."/>
            <person name="Cooper D."/>
            <person name="Coutinho P."/>
            <person name="Couturier J."/>
            <person name="Covert S."/>
            <person name="Cronk Q."/>
            <person name="Cunningham R."/>
            <person name="Davis J."/>
            <person name="Degroeve S."/>
            <person name="Dejardin A."/>
            <person name="Depamphilis C."/>
            <person name="Detter J."/>
            <person name="Dirks B."/>
            <person name="Dubchak I."/>
            <person name="Duplessis S."/>
            <person name="Ehlting J."/>
            <person name="Ellis B."/>
            <person name="Gendler K."/>
            <person name="Goodstein D."/>
            <person name="Gribskov M."/>
            <person name="Grimwood J."/>
            <person name="Groover A."/>
            <person name="Gunter L."/>
            <person name="Hamberger B."/>
            <person name="Heinze B."/>
            <person name="Helariutta Y."/>
            <person name="Henrissat B."/>
            <person name="Holligan D."/>
            <person name="Holt R."/>
            <person name="Huang W."/>
            <person name="Islam-Faridi N."/>
            <person name="Jones S."/>
            <person name="Jones-Rhoades M."/>
            <person name="Jorgensen R."/>
            <person name="Joshi C."/>
            <person name="Kangasjarvi J."/>
            <person name="Karlsson J."/>
            <person name="Kelleher C."/>
            <person name="Kirkpatrick R."/>
            <person name="Kirst M."/>
            <person name="Kohler A."/>
            <person name="Kalluri U."/>
            <person name="Larimer F."/>
            <person name="Leebens-Mack J."/>
            <person name="Leple J."/>
            <person name="Locascio P."/>
            <person name="Lou Y."/>
            <person name="Lucas S."/>
            <person name="Martin F."/>
            <person name="Montanini B."/>
            <person name="Napoli C."/>
            <person name="Nelson D."/>
            <person name="Nelson C."/>
            <person name="Nieminen K."/>
            <person name="Nilsson O."/>
            <person name="Pereda V."/>
            <person name="Peter G."/>
            <person name="Philippe R."/>
            <person name="Pilate G."/>
            <person name="Poliakov A."/>
            <person name="Razumovskaya J."/>
            <person name="Richardson P."/>
            <person name="Rinaldi C."/>
            <person name="Ritland K."/>
            <person name="Rouze P."/>
            <person name="Ryaboy D."/>
            <person name="Schmutz J."/>
            <person name="Schrader J."/>
            <person name="Segerman B."/>
            <person name="Shin H."/>
            <person name="Siddiqui A."/>
            <person name="Sterky F."/>
            <person name="Terry A."/>
            <person name="Tsai C."/>
            <person name="Uberbacher E."/>
            <person name="Unneberg P."/>
            <person name="Vahala J."/>
            <person name="Wall K."/>
            <person name="Wessler S."/>
            <person name="Yang G."/>
            <person name="Yin T."/>
            <person name="Douglas C."/>
            <person name="Marra M."/>
            <person name="Sandberg G."/>
            <person name="Van De Peer Y."/>
            <person name="Rokhsar D."/>
        </authorList>
    </citation>
    <scope>NUCLEOTIDE SEQUENCE</scope>
    <source>
        <strain evidence="8">Nisqually-1</strain>
    </source>
</reference>
<evidence type="ECO:0000313" key="9">
    <source>
        <dbReference type="Proteomes" id="UP000006729"/>
    </source>
</evidence>
<evidence type="ECO:0000256" key="4">
    <source>
        <dbReference type="ARBA" id="ARBA00022824"/>
    </source>
</evidence>
<name>A0A2K1ZHU6_POPTR</name>
<dbReference type="KEGG" id="pop:7467498"/>
<dbReference type="GO" id="GO:0005789">
    <property type="term" value="C:endoplasmic reticulum membrane"/>
    <property type="evidence" value="ECO:0007669"/>
    <property type="project" value="UniProtKB-SubCell"/>
</dbReference>
<dbReference type="PANTHER" id="PTHR10868">
    <property type="entry name" value="SIGMA 1-TYPE OPIOID RECEPTOR-RELATED"/>
    <property type="match status" value="1"/>
</dbReference>
<keyword evidence="3 7" id="KW-0812">Transmembrane</keyword>
<gene>
    <name evidence="8" type="ORF">POPTR_008G154400</name>
</gene>
<comment type="subcellular location">
    <subcellularLocation>
        <location evidence="1">Endoplasmic reticulum membrane</location>
    </subcellularLocation>
</comment>
<dbReference type="Gramene" id="Potri.008G154400.1.v4.1">
    <property type="protein sequence ID" value="Potri.008G154400.1.v4.1"/>
    <property type="gene ID" value="Potri.008G154400.v4.1"/>
</dbReference>
<dbReference type="GO" id="GO:0005783">
    <property type="term" value="C:endoplasmic reticulum"/>
    <property type="evidence" value="ECO:0000318"/>
    <property type="project" value="GO_Central"/>
</dbReference>
<sequence length="359" mass="40386">MKAYSTITSLFSMKSSATNTNNTAMEERDSCYFPGCRKGANCNCDICLASINATLDLMPVSIQKSSLTKLSSSRANVECSPLSFDTSVISTPRSSSCPKMDSPTLKSTARLTLDQKKEKKKEPRPFGFWGVFFSLVWGLSLLYGVENGFSWGVCRVLRPAFSSDMIRSIGERSWVVQDSNRRLRFLQSELNDFVADGKVSNCSFMNSIWEINKDGLLLNSRCVLYKSAVEEVSIWGWPLQTGGLLKTEFSSRSFTVLSGRVTEWSDGKIGYSIRKANTSWVHRNWAASVVQLDPNTWILEYESRLVLDNSILFSAVAGVFKFRMSRALKSMNPGFWLFSDFERQYSVSTVKDRVKIIPT</sequence>
<accession>A0A2K1ZHU6</accession>
<dbReference type="EMBL" id="CM009297">
    <property type="protein sequence ID" value="PNT24848.2"/>
    <property type="molecule type" value="Genomic_DNA"/>
</dbReference>
<dbReference type="InParanoid" id="A0A2K1ZHU6"/>
<dbReference type="FunCoup" id="A0A2K1ZHU6">
    <property type="interactions" value="336"/>
</dbReference>
<dbReference type="EMBL" id="CM009297">
    <property type="protein sequence ID" value="RQO94730.1"/>
    <property type="molecule type" value="Genomic_DNA"/>
</dbReference>
<dbReference type="STRING" id="3694.A0A2K1ZHU6"/>
<keyword evidence="4" id="KW-0256">Endoplasmic reticulum</keyword>
<dbReference type="Gramene" id="Potri.008G154400.3.v4.1">
    <property type="protein sequence ID" value="Potri.008G154400.3.v4.1"/>
    <property type="gene ID" value="Potri.008G154400.v4.1"/>
</dbReference>
<dbReference type="OMA" id="RVTEWSN"/>
<keyword evidence="9" id="KW-1185">Reference proteome</keyword>
<dbReference type="AlphaFoldDB" id="A0A2K1ZHU6"/>
<keyword evidence="6 7" id="KW-0472">Membrane</keyword>
<proteinExistence type="inferred from homology"/>
<keyword evidence="5 7" id="KW-1133">Transmembrane helix</keyword>
<dbReference type="OrthoDB" id="347124at2759"/>
<evidence type="ECO:0000256" key="6">
    <source>
        <dbReference type="ARBA" id="ARBA00023136"/>
    </source>
</evidence>
<evidence type="ECO:0008006" key="10">
    <source>
        <dbReference type="Google" id="ProtNLM"/>
    </source>
</evidence>
<organism evidence="8 9">
    <name type="scientific">Populus trichocarpa</name>
    <name type="common">Western balsam poplar</name>
    <name type="synonym">Populus balsamifera subsp. trichocarpa</name>
    <dbReference type="NCBI Taxonomy" id="3694"/>
    <lineage>
        <taxon>Eukaryota</taxon>
        <taxon>Viridiplantae</taxon>
        <taxon>Streptophyta</taxon>
        <taxon>Embryophyta</taxon>
        <taxon>Tracheophyta</taxon>
        <taxon>Spermatophyta</taxon>
        <taxon>Magnoliopsida</taxon>
        <taxon>eudicotyledons</taxon>
        <taxon>Gunneridae</taxon>
        <taxon>Pentapetalae</taxon>
        <taxon>rosids</taxon>
        <taxon>fabids</taxon>
        <taxon>Malpighiales</taxon>
        <taxon>Salicaceae</taxon>
        <taxon>Saliceae</taxon>
        <taxon>Populus</taxon>
    </lineage>
</organism>
<evidence type="ECO:0000256" key="1">
    <source>
        <dbReference type="ARBA" id="ARBA00004586"/>
    </source>
</evidence>